<feature type="chain" id="PRO_5011412733" evidence="3">
    <location>
        <begin position="18"/>
        <end position="225"/>
    </location>
</feature>
<evidence type="ECO:0000256" key="1">
    <source>
        <dbReference type="ARBA" id="ARBA00022460"/>
    </source>
</evidence>
<keyword evidence="6" id="KW-1185">Reference proteome</keyword>
<reference evidence="4" key="2">
    <citation type="submission" date="2007-04" db="EMBL/GenBank/DDBJ databases">
        <title>The genome of the human body louse.</title>
        <authorList>
            <consortium name="The Human Body Louse Genome Consortium"/>
            <person name="Kirkness E."/>
            <person name="Walenz B."/>
            <person name="Hass B."/>
            <person name="Bruggner R."/>
            <person name="Strausberg R."/>
        </authorList>
    </citation>
    <scope>NUCLEOTIDE SEQUENCE</scope>
    <source>
        <strain evidence="4">USDA</strain>
    </source>
</reference>
<dbReference type="RefSeq" id="XP_002430632.1">
    <property type="nucleotide sequence ID" value="XM_002430587.1"/>
</dbReference>
<dbReference type="InParanoid" id="E0VWY8"/>
<dbReference type="PROSITE" id="PS51155">
    <property type="entry name" value="CHIT_BIND_RR_2"/>
    <property type="match status" value="1"/>
</dbReference>
<dbReference type="PANTHER" id="PTHR12236">
    <property type="entry name" value="STRUCTURAL CONTITUENT OF CUTICLE"/>
    <property type="match status" value="1"/>
</dbReference>
<dbReference type="HOGENOM" id="CLU_1231216_0_0_1"/>
<gene>
    <name evidence="5" type="primary">8235870</name>
    <name evidence="4" type="ORF">Phum_PHUM492230</name>
</gene>
<dbReference type="AlphaFoldDB" id="E0VWY8"/>
<proteinExistence type="predicted"/>
<organism>
    <name type="scientific">Pediculus humanus subsp. corporis</name>
    <name type="common">Body louse</name>
    <dbReference type="NCBI Taxonomy" id="121224"/>
    <lineage>
        <taxon>Eukaryota</taxon>
        <taxon>Metazoa</taxon>
        <taxon>Ecdysozoa</taxon>
        <taxon>Arthropoda</taxon>
        <taxon>Hexapoda</taxon>
        <taxon>Insecta</taxon>
        <taxon>Pterygota</taxon>
        <taxon>Neoptera</taxon>
        <taxon>Paraneoptera</taxon>
        <taxon>Psocodea</taxon>
        <taxon>Troctomorpha</taxon>
        <taxon>Phthiraptera</taxon>
        <taxon>Anoplura</taxon>
        <taxon>Pediculidae</taxon>
        <taxon>Pediculus</taxon>
    </lineage>
</organism>
<dbReference type="InterPro" id="IPR051217">
    <property type="entry name" value="Insect_Cuticle_Struc_Prot"/>
</dbReference>
<dbReference type="GeneID" id="8235870"/>
<accession>E0VWY8</accession>
<dbReference type="GO" id="GO:0005615">
    <property type="term" value="C:extracellular space"/>
    <property type="evidence" value="ECO:0007669"/>
    <property type="project" value="TreeGrafter"/>
</dbReference>
<evidence type="ECO:0000313" key="5">
    <source>
        <dbReference type="EnsemblMetazoa" id="PHUM492230-PA"/>
    </source>
</evidence>
<dbReference type="InterPro" id="IPR031311">
    <property type="entry name" value="CHIT_BIND_RR_consensus"/>
</dbReference>
<evidence type="ECO:0000256" key="3">
    <source>
        <dbReference type="SAM" id="SignalP"/>
    </source>
</evidence>
<keyword evidence="3" id="KW-0732">Signal</keyword>
<dbReference type="EnsemblMetazoa" id="PHUM492230-RA">
    <property type="protein sequence ID" value="PHUM492230-PA"/>
    <property type="gene ID" value="PHUM492230"/>
</dbReference>
<dbReference type="eggNOG" id="ENOG502S21C">
    <property type="taxonomic scope" value="Eukaryota"/>
</dbReference>
<reference evidence="4" key="1">
    <citation type="submission" date="2007-04" db="EMBL/GenBank/DDBJ databases">
        <title>Annotation of Pediculus humanus corporis strain USDA.</title>
        <authorList>
            <person name="Kirkness E."/>
            <person name="Hannick L."/>
            <person name="Hass B."/>
            <person name="Bruggner R."/>
            <person name="Lawson D."/>
            <person name="Bidwell S."/>
            <person name="Joardar V."/>
            <person name="Caler E."/>
            <person name="Walenz B."/>
            <person name="Inman J."/>
            <person name="Schobel S."/>
            <person name="Galinsky K."/>
            <person name="Amedeo P."/>
            <person name="Strausberg R."/>
        </authorList>
    </citation>
    <scope>NUCLEOTIDE SEQUENCE</scope>
    <source>
        <strain evidence="4">USDA</strain>
    </source>
</reference>
<sequence>MEKLLFTLASVFLVVRAAEPVGQLVASSSHSSADGLYSGLDGKVGSVAALSAAPLTDASLAGSGQLAAAASPLAVAQPLTAAAPLHAAAAPLTSAFAVAPAPLAAAAPAPLAVGVPLPYQAATLPSSPLSSLVSKAHFGFSQPVSHLAVAAAPAHKLDYPQYVFGYMVQDFSTGDNKAVKEVREGDIVKGSYSLAEPDGTKRTVNYYADPVHGFNAVVHKTQILK</sequence>
<dbReference type="PROSITE" id="PS00233">
    <property type="entry name" value="CHIT_BIND_RR_1"/>
    <property type="match status" value="1"/>
</dbReference>
<evidence type="ECO:0000313" key="6">
    <source>
        <dbReference type="Proteomes" id="UP000009046"/>
    </source>
</evidence>
<dbReference type="InterPro" id="IPR000618">
    <property type="entry name" value="Insect_cuticle"/>
</dbReference>
<dbReference type="Proteomes" id="UP000009046">
    <property type="component" value="Unassembled WGS sequence"/>
</dbReference>
<dbReference type="VEuPathDB" id="VectorBase:PHUM492230"/>
<reference evidence="5" key="3">
    <citation type="submission" date="2021-02" db="UniProtKB">
        <authorList>
            <consortium name="EnsemblMetazoa"/>
        </authorList>
    </citation>
    <scope>IDENTIFICATION</scope>
    <source>
        <strain evidence="5">USDA</strain>
    </source>
</reference>
<dbReference type="CTD" id="8235870"/>
<dbReference type="Pfam" id="PF00379">
    <property type="entry name" value="Chitin_bind_4"/>
    <property type="match status" value="1"/>
</dbReference>
<dbReference type="GO" id="GO:0031012">
    <property type="term" value="C:extracellular matrix"/>
    <property type="evidence" value="ECO:0007669"/>
    <property type="project" value="TreeGrafter"/>
</dbReference>
<evidence type="ECO:0000256" key="2">
    <source>
        <dbReference type="PROSITE-ProRule" id="PRU00497"/>
    </source>
</evidence>
<dbReference type="PRINTS" id="PR00947">
    <property type="entry name" value="CUTICLE"/>
</dbReference>
<dbReference type="EMBL" id="DS235824">
    <property type="protein sequence ID" value="EEB17894.1"/>
    <property type="molecule type" value="Genomic_DNA"/>
</dbReference>
<evidence type="ECO:0000313" key="4">
    <source>
        <dbReference type="EMBL" id="EEB17894.1"/>
    </source>
</evidence>
<keyword evidence="1 2" id="KW-0193">Cuticle</keyword>
<dbReference type="EMBL" id="AAZO01005954">
    <property type="status" value="NOT_ANNOTATED_CDS"/>
    <property type="molecule type" value="Genomic_DNA"/>
</dbReference>
<dbReference type="GO" id="GO:0042302">
    <property type="term" value="F:structural constituent of cuticle"/>
    <property type="evidence" value="ECO:0007669"/>
    <property type="project" value="UniProtKB-UniRule"/>
</dbReference>
<dbReference type="OrthoDB" id="10071059at2759"/>
<name>E0VWY8_PEDHC</name>
<dbReference type="KEGG" id="phu:Phum_PHUM492230"/>
<feature type="signal peptide" evidence="3">
    <location>
        <begin position="1"/>
        <end position="17"/>
    </location>
</feature>
<dbReference type="PANTHER" id="PTHR12236:SF75">
    <property type="entry name" value="CUTICULAR PROTEIN 62BB, ISOFORM A"/>
    <property type="match status" value="1"/>
</dbReference>
<protein>
    <submittedName>
        <fullName evidence="4 5">Cutile protein, putative</fullName>
    </submittedName>
</protein>